<evidence type="ECO:0000256" key="6">
    <source>
        <dbReference type="SAM" id="SignalP"/>
    </source>
</evidence>
<evidence type="ECO:0000256" key="1">
    <source>
        <dbReference type="ARBA" id="ARBA00004138"/>
    </source>
</evidence>
<dbReference type="InterPro" id="IPR011467">
    <property type="entry name" value="DUF1573"/>
</dbReference>
<dbReference type="PANTHER" id="PTHR37833:SF1">
    <property type="entry name" value="SIGNAL PEPTIDE PROTEIN"/>
    <property type="match status" value="1"/>
</dbReference>
<keyword evidence="4" id="KW-0969">Cilium</keyword>
<evidence type="ECO:0000259" key="7">
    <source>
        <dbReference type="Pfam" id="PF22544"/>
    </source>
</evidence>
<evidence type="ECO:0000313" key="8">
    <source>
        <dbReference type="EMBL" id="VBB48157.1"/>
    </source>
</evidence>
<reference evidence="8" key="1">
    <citation type="submission" date="2018-07" db="EMBL/GenBank/DDBJ databases">
        <authorList>
            <consortium name="Genoscope - CEA"/>
            <person name="William W."/>
        </authorList>
    </citation>
    <scope>NUCLEOTIDE SEQUENCE</scope>
    <source>
        <strain evidence="8">IK1</strain>
    </source>
</reference>
<dbReference type="Gene3D" id="2.60.40.10">
    <property type="entry name" value="Immunoglobulins"/>
    <property type="match status" value="3"/>
</dbReference>
<dbReference type="EMBL" id="UPXZ01000039">
    <property type="protein sequence ID" value="VBB48157.1"/>
    <property type="molecule type" value="Genomic_DNA"/>
</dbReference>
<sequence>MKRKLGILLAVFTMVILTAAAQKPVISFPVKEHDFGQVNEQDGKITYVFEFTNTGSTPLIVQRVQASCGCTTPDWTKEPIEPGKKGTITATYNPQGRPGVFTKSITVYSNASNETEVLYIKGNVIPKPQETANNLPLQMGGGALRYNTKIIQMNNIAKNNTQTRSLGIKNSSNNDLKVDVANLPAYVNAVVTPSTLKPGQEGKIDFTFNSAKTSMWGPVNDDVFLVLNGKKTMADEYKVSLLANVVEDFGKMTIDDKRNSPIFEIKSPNIYLGEITQGHKVRGKINIKNSGKNSLEIRRIVNNNNEILVRPATMSIKSGKTSELKVDINSKDLAKGEYKRTFTMQTNDPQNSFIVFNLSWKVK</sequence>
<keyword evidence="3" id="KW-0963">Cytoplasm</keyword>
<protein>
    <recommendedName>
        <fullName evidence="7">HYDIN/VesB/CFA65-like Ig-like domain-containing protein</fullName>
    </recommendedName>
</protein>
<dbReference type="PANTHER" id="PTHR37833">
    <property type="entry name" value="LIPOPROTEIN-RELATED"/>
    <property type="match status" value="1"/>
</dbReference>
<dbReference type="InterPro" id="IPR013783">
    <property type="entry name" value="Ig-like_fold"/>
</dbReference>
<keyword evidence="6" id="KW-0732">Signal</keyword>
<organism evidence="8">
    <name type="scientific">uncultured Paludibacter sp</name>
    <dbReference type="NCBI Taxonomy" id="497635"/>
    <lineage>
        <taxon>Bacteria</taxon>
        <taxon>Pseudomonadati</taxon>
        <taxon>Bacteroidota</taxon>
        <taxon>Bacteroidia</taxon>
        <taxon>Bacteroidales</taxon>
        <taxon>Paludibacteraceae</taxon>
        <taxon>Paludibacter</taxon>
        <taxon>environmental samples</taxon>
    </lineage>
</organism>
<proteinExistence type="predicted"/>
<keyword evidence="5" id="KW-0966">Cell projection</keyword>
<feature type="chain" id="PRO_5025002726" description="HYDIN/VesB/CFA65-like Ig-like domain-containing protein" evidence="6">
    <location>
        <begin position="21"/>
        <end position="363"/>
    </location>
</feature>
<dbReference type="AlphaFoldDB" id="A0A653AJA4"/>
<evidence type="ECO:0000256" key="2">
    <source>
        <dbReference type="ARBA" id="ARBA00004496"/>
    </source>
</evidence>
<feature type="domain" description="HYDIN/VesB/CFA65-like Ig-like" evidence="7">
    <location>
        <begin position="261"/>
        <end position="354"/>
    </location>
</feature>
<evidence type="ECO:0000256" key="3">
    <source>
        <dbReference type="ARBA" id="ARBA00022490"/>
    </source>
</evidence>
<name>A0A653AJA4_9BACT</name>
<evidence type="ECO:0000256" key="4">
    <source>
        <dbReference type="ARBA" id="ARBA00023069"/>
    </source>
</evidence>
<evidence type="ECO:0000256" key="5">
    <source>
        <dbReference type="ARBA" id="ARBA00023273"/>
    </source>
</evidence>
<gene>
    <name evidence="8" type="ORF">TRIP_D440175</name>
</gene>
<feature type="domain" description="HYDIN/VesB/CFA65-like Ig-like" evidence="7">
    <location>
        <begin position="144"/>
        <end position="230"/>
    </location>
</feature>
<feature type="signal peptide" evidence="6">
    <location>
        <begin position="1"/>
        <end position="20"/>
    </location>
</feature>
<comment type="subcellular location">
    <subcellularLocation>
        <location evidence="1">Cell projection</location>
        <location evidence="1">Cilium</location>
    </subcellularLocation>
    <subcellularLocation>
        <location evidence="2">Cytoplasm</location>
    </subcellularLocation>
</comment>
<dbReference type="InterPro" id="IPR053879">
    <property type="entry name" value="HYDIN_VesB_CFA65-like_Ig"/>
</dbReference>
<accession>A0A653AJA4</accession>
<dbReference type="GO" id="GO:0005737">
    <property type="term" value="C:cytoplasm"/>
    <property type="evidence" value="ECO:0007669"/>
    <property type="project" value="UniProtKB-SubCell"/>
</dbReference>
<dbReference type="Pfam" id="PF07610">
    <property type="entry name" value="DUF1573"/>
    <property type="match status" value="1"/>
</dbReference>
<dbReference type="Pfam" id="PF22544">
    <property type="entry name" value="HYDIN_VesB_CFA65-like_Ig"/>
    <property type="match status" value="2"/>
</dbReference>